<comment type="caution">
    <text evidence="5">The sequence shown here is derived from an EMBL/GenBank/DDBJ whole genome shotgun (WGS) entry which is preliminary data.</text>
</comment>
<organism evidence="5 6">
    <name type="scientific">Micromonospora pisi</name>
    <dbReference type="NCBI Taxonomy" id="589240"/>
    <lineage>
        <taxon>Bacteria</taxon>
        <taxon>Bacillati</taxon>
        <taxon>Actinomycetota</taxon>
        <taxon>Actinomycetes</taxon>
        <taxon>Micromonosporales</taxon>
        <taxon>Micromonosporaceae</taxon>
        <taxon>Micromonospora</taxon>
    </lineage>
</organism>
<dbReference type="GO" id="GO:0031388">
    <property type="term" value="P:organic acid phosphorylation"/>
    <property type="evidence" value="ECO:0007669"/>
    <property type="project" value="UniProtKB-UniRule"/>
</dbReference>
<sequence>MRVLICPDKFAGTLSAPEVVAAVIAGWHDTAPGDQMVARPLADGGPGFVEVLASAVAGRRLPVSTVDPLGRPVEGEILITDLDGAGGGPIAYVESAQACGLHLLAPDERDPKATTSYGLGLLVAAAVEAGARRVVIGLGGSATNDAGAGLLAALGAAPLDETGHALPYGGAVLAAAASLGGAPRLREVELVAATDVDNPLTGLHGASNVYGPQKGASREDVLLLDSALERFAVVLERELSTCPPELAALPGAGAAGGLGAAILALGGRCESGIKLVSDMIDLEAALDEADLVITGEGSFDHQSLRGKVVAGIAGAARDRGVPCVVLAGRVSTGRREAAAAGVTEAYSLVDHFGGEEHGGVEQAMTRPAEGLREVSARLARQWSR</sequence>
<dbReference type="Pfam" id="PF02595">
    <property type="entry name" value="Gly_kinase"/>
    <property type="match status" value="1"/>
</dbReference>
<dbReference type="Gene3D" id="3.40.50.10350">
    <property type="entry name" value="Glycerate kinase, domain 1"/>
    <property type="match status" value="1"/>
</dbReference>
<dbReference type="SUPFAM" id="SSF110738">
    <property type="entry name" value="Glycerate kinase I"/>
    <property type="match status" value="1"/>
</dbReference>
<dbReference type="GO" id="GO:0008887">
    <property type="term" value="F:glycerate kinase activity"/>
    <property type="evidence" value="ECO:0007669"/>
    <property type="project" value="UniProtKB-UniRule"/>
</dbReference>
<evidence type="ECO:0000313" key="5">
    <source>
        <dbReference type="EMBL" id="RKR87307.1"/>
    </source>
</evidence>
<dbReference type="AlphaFoldDB" id="A0A495JEK0"/>
<dbReference type="PIRSF" id="PIRSF006078">
    <property type="entry name" value="GlxK"/>
    <property type="match status" value="1"/>
</dbReference>
<keyword evidence="6" id="KW-1185">Reference proteome</keyword>
<keyword evidence="2 4" id="KW-0808">Transferase</keyword>
<dbReference type="RefSeq" id="WP_121155968.1">
    <property type="nucleotide sequence ID" value="NZ_RBKT01000001.1"/>
</dbReference>
<dbReference type="InterPro" id="IPR036129">
    <property type="entry name" value="Glycerate_kinase_sf"/>
</dbReference>
<accession>A0A495JEK0</accession>
<reference evidence="5 6" key="1">
    <citation type="submission" date="2018-10" db="EMBL/GenBank/DDBJ databases">
        <title>Sequencing the genomes of 1000 actinobacteria strains.</title>
        <authorList>
            <person name="Klenk H.-P."/>
        </authorList>
    </citation>
    <scope>NUCLEOTIDE SEQUENCE [LARGE SCALE GENOMIC DNA]</scope>
    <source>
        <strain evidence="5 6">DSM 45175</strain>
    </source>
</reference>
<keyword evidence="3 4" id="KW-0418">Kinase</keyword>
<name>A0A495JEK0_9ACTN</name>
<dbReference type="InterPro" id="IPR004381">
    <property type="entry name" value="Glycerate_kinase"/>
</dbReference>
<dbReference type="OrthoDB" id="9774290at2"/>
<dbReference type="InterPro" id="IPR018197">
    <property type="entry name" value="Glycerate_kinase_RE-like"/>
</dbReference>
<evidence type="ECO:0000256" key="3">
    <source>
        <dbReference type="ARBA" id="ARBA00022777"/>
    </source>
</evidence>
<dbReference type="NCBIfam" id="TIGR00045">
    <property type="entry name" value="glycerate kinase"/>
    <property type="match status" value="1"/>
</dbReference>
<evidence type="ECO:0000256" key="1">
    <source>
        <dbReference type="ARBA" id="ARBA00006284"/>
    </source>
</evidence>
<proteinExistence type="inferred from homology"/>
<comment type="similarity">
    <text evidence="1 4">Belongs to the glycerate kinase type-1 family.</text>
</comment>
<evidence type="ECO:0000256" key="4">
    <source>
        <dbReference type="PIRNR" id="PIRNR006078"/>
    </source>
</evidence>
<dbReference type="InterPro" id="IPR018193">
    <property type="entry name" value="Glyc_kinase_flavodox-like_fold"/>
</dbReference>
<evidence type="ECO:0000256" key="2">
    <source>
        <dbReference type="ARBA" id="ARBA00022679"/>
    </source>
</evidence>
<dbReference type="PANTHER" id="PTHR21599">
    <property type="entry name" value="GLYCERATE KINASE"/>
    <property type="match status" value="1"/>
</dbReference>
<dbReference type="Proteomes" id="UP000277671">
    <property type="component" value="Unassembled WGS sequence"/>
</dbReference>
<dbReference type="PANTHER" id="PTHR21599:SF0">
    <property type="entry name" value="GLYCERATE KINASE"/>
    <property type="match status" value="1"/>
</dbReference>
<gene>
    <name evidence="5" type="ORF">BDK92_1582</name>
</gene>
<dbReference type="EMBL" id="RBKT01000001">
    <property type="protein sequence ID" value="RKR87307.1"/>
    <property type="molecule type" value="Genomic_DNA"/>
</dbReference>
<protein>
    <submittedName>
        <fullName evidence="5">Glycerate kinase</fullName>
    </submittedName>
</protein>
<dbReference type="Gene3D" id="3.90.1510.10">
    <property type="entry name" value="Glycerate kinase, domain 2"/>
    <property type="match status" value="1"/>
</dbReference>
<evidence type="ECO:0000313" key="6">
    <source>
        <dbReference type="Proteomes" id="UP000277671"/>
    </source>
</evidence>